<keyword evidence="8" id="KW-0012">Acyltransferase</keyword>
<feature type="domain" description="Wax synthase" evidence="11">
    <location>
        <begin position="32"/>
        <end position="118"/>
    </location>
</feature>
<evidence type="ECO:0000256" key="3">
    <source>
        <dbReference type="ARBA" id="ARBA00022679"/>
    </source>
</evidence>
<evidence type="ECO:0000256" key="6">
    <source>
        <dbReference type="ARBA" id="ARBA00023098"/>
    </source>
</evidence>
<keyword evidence="3" id="KW-0808">Transferase</keyword>
<dbReference type="InterPro" id="IPR032805">
    <property type="entry name" value="Wax_synthase_dom"/>
</dbReference>
<comment type="subcellular location">
    <subcellularLocation>
        <location evidence="1">Membrane</location>
        <topology evidence="1">Multi-pass membrane protein</topology>
    </subcellularLocation>
</comment>
<reference evidence="12" key="2">
    <citation type="journal article" date="2024" name="Plant">
        <title>Genomic evolution and insights into agronomic trait innovations of Sesamum species.</title>
        <authorList>
            <person name="Miao H."/>
            <person name="Wang L."/>
            <person name="Qu L."/>
            <person name="Liu H."/>
            <person name="Sun Y."/>
            <person name="Le M."/>
            <person name="Wang Q."/>
            <person name="Wei S."/>
            <person name="Zheng Y."/>
            <person name="Lin W."/>
            <person name="Duan Y."/>
            <person name="Cao H."/>
            <person name="Xiong S."/>
            <person name="Wang X."/>
            <person name="Wei L."/>
            <person name="Li C."/>
            <person name="Ma Q."/>
            <person name="Ju M."/>
            <person name="Zhao R."/>
            <person name="Li G."/>
            <person name="Mu C."/>
            <person name="Tian Q."/>
            <person name="Mei H."/>
            <person name="Zhang T."/>
            <person name="Gao T."/>
            <person name="Zhang H."/>
        </authorList>
    </citation>
    <scope>NUCLEOTIDE SEQUENCE</scope>
    <source>
        <strain evidence="12">G02</strain>
    </source>
</reference>
<name>A0AAW2LSZ8_SESRA</name>
<keyword evidence="7 9" id="KW-0472">Membrane</keyword>
<feature type="signal peptide" evidence="10">
    <location>
        <begin position="1"/>
        <end position="25"/>
    </location>
</feature>
<keyword evidence="6" id="KW-0443">Lipid metabolism</keyword>
<feature type="transmembrane region" description="Helical" evidence="9">
    <location>
        <begin position="142"/>
        <end position="162"/>
    </location>
</feature>
<comment type="similarity">
    <text evidence="2">Belongs to the wax synthase family.</text>
</comment>
<keyword evidence="5 9" id="KW-1133">Transmembrane helix</keyword>
<evidence type="ECO:0000256" key="10">
    <source>
        <dbReference type="SAM" id="SignalP"/>
    </source>
</evidence>
<feature type="transmembrane region" description="Helical" evidence="9">
    <location>
        <begin position="110"/>
        <end position="130"/>
    </location>
</feature>
<dbReference type="Pfam" id="PF13813">
    <property type="entry name" value="MBOAT_2"/>
    <property type="match status" value="1"/>
</dbReference>
<evidence type="ECO:0000256" key="7">
    <source>
        <dbReference type="ARBA" id="ARBA00023136"/>
    </source>
</evidence>
<comment type="caution">
    <text evidence="12">The sequence shown here is derived from an EMBL/GenBank/DDBJ whole genome shotgun (WGS) entry which is preliminary data.</text>
</comment>
<keyword evidence="10" id="KW-0732">Signal</keyword>
<keyword evidence="4 9" id="KW-0812">Transmembrane</keyword>
<evidence type="ECO:0000256" key="2">
    <source>
        <dbReference type="ARBA" id="ARBA00007282"/>
    </source>
</evidence>
<reference evidence="12" key="1">
    <citation type="submission" date="2020-06" db="EMBL/GenBank/DDBJ databases">
        <authorList>
            <person name="Li T."/>
            <person name="Hu X."/>
            <person name="Zhang T."/>
            <person name="Song X."/>
            <person name="Zhang H."/>
            <person name="Dai N."/>
            <person name="Sheng W."/>
            <person name="Hou X."/>
            <person name="Wei L."/>
        </authorList>
    </citation>
    <scope>NUCLEOTIDE SEQUENCE</scope>
    <source>
        <strain evidence="12">G02</strain>
        <tissue evidence="12">Leaf</tissue>
    </source>
</reference>
<gene>
    <name evidence="12" type="ORF">Sradi_5346100</name>
</gene>
<dbReference type="PANTHER" id="PTHR31595:SF70">
    <property type="entry name" value="LONG-CHAIN-ALCOHOL O-FATTY-ACYLTRANSFERASE 3-RELATED"/>
    <property type="match status" value="1"/>
</dbReference>
<feature type="transmembrane region" description="Helical" evidence="9">
    <location>
        <begin position="83"/>
        <end position="104"/>
    </location>
</feature>
<evidence type="ECO:0000256" key="8">
    <source>
        <dbReference type="ARBA" id="ARBA00023315"/>
    </source>
</evidence>
<dbReference type="GO" id="GO:0006629">
    <property type="term" value="P:lipid metabolic process"/>
    <property type="evidence" value="ECO:0007669"/>
    <property type="project" value="UniProtKB-KW"/>
</dbReference>
<sequence length="197" mass="22179">MALYCCHVYLGVELILAITALPAKALIGVELEPQFDEPYLATSLQDFWGRRWISWSPAFYAPPYTPVRRISTRILGRSSWARAPAILATFLVSGLMHEVIYYYMSRASPTWEVTWFFVLHGVCVVAEVTLKKAVGGRWRLHRAVSGTLTVGFAVVTGAWLFFPQVTRNGLDMRAINEYSIMARFIGERVGLNLISTS</sequence>
<protein>
    <submittedName>
        <fullName evidence="12">Long-chain-alcohol O-fatty-acyltransferase</fullName>
    </submittedName>
</protein>
<evidence type="ECO:0000256" key="4">
    <source>
        <dbReference type="ARBA" id="ARBA00022692"/>
    </source>
</evidence>
<evidence type="ECO:0000256" key="1">
    <source>
        <dbReference type="ARBA" id="ARBA00004141"/>
    </source>
</evidence>
<evidence type="ECO:0000259" key="11">
    <source>
        <dbReference type="Pfam" id="PF13813"/>
    </source>
</evidence>
<evidence type="ECO:0000256" key="9">
    <source>
        <dbReference type="SAM" id="Phobius"/>
    </source>
</evidence>
<evidence type="ECO:0000313" key="12">
    <source>
        <dbReference type="EMBL" id="KAL0320846.1"/>
    </source>
</evidence>
<dbReference type="AlphaFoldDB" id="A0AAW2LSZ8"/>
<organism evidence="12">
    <name type="scientific">Sesamum radiatum</name>
    <name type="common">Black benniseed</name>
    <dbReference type="NCBI Taxonomy" id="300843"/>
    <lineage>
        <taxon>Eukaryota</taxon>
        <taxon>Viridiplantae</taxon>
        <taxon>Streptophyta</taxon>
        <taxon>Embryophyta</taxon>
        <taxon>Tracheophyta</taxon>
        <taxon>Spermatophyta</taxon>
        <taxon>Magnoliopsida</taxon>
        <taxon>eudicotyledons</taxon>
        <taxon>Gunneridae</taxon>
        <taxon>Pentapetalae</taxon>
        <taxon>asterids</taxon>
        <taxon>lamiids</taxon>
        <taxon>Lamiales</taxon>
        <taxon>Pedaliaceae</taxon>
        <taxon>Sesamum</taxon>
    </lineage>
</organism>
<dbReference type="GO" id="GO:0008374">
    <property type="term" value="F:O-acyltransferase activity"/>
    <property type="evidence" value="ECO:0007669"/>
    <property type="project" value="InterPro"/>
</dbReference>
<evidence type="ECO:0000256" key="5">
    <source>
        <dbReference type="ARBA" id="ARBA00022989"/>
    </source>
</evidence>
<dbReference type="EMBL" id="JACGWJ010000024">
    <property type="protein sequence ID" value="KAL0320846.1"/>
    <property type="molecule type" value="Genomic_DNA"/>
</dbReference>
<dbReference type="GO" id="GO:0016020">
    <property type="term" value="C:membrane"/>
    <property type="evidence" value="ECO:0007669"/>
    <property type="project" value="UniProtKB-SubCell"/>
</dbReference>
<proteinExistence type="inferred from homology"/>
<accession>A0AAW2LSZ8</accession>
<feature type="chain" id="PRO_5043610001" evidence="10">
    <location>
        <begin position="26"/>
        <end position="197"/>
    </location>
</feature>
<dbReference type="PANTHER" id="PTHR31595">
    <property type="entry name" value="LONG-CHAIN-ALCOHOL O-FATTY-ACYLTRANSFERASE 3-RELATED"/>
    <property type="match status" value="1"/>
</dbReference>
<dbReference type="InterPro" id="IPR044851">
    <property type="entry name" value="Wax_synthase"/>
</dbReference>